<gene>
    <name evidence="8" type="ORF">ACFOHL_12810</name>
</gene>
<dbReference type="EMBL" id="JBHRSW010000023">
    <property type="protein sequence ID" value="MFC3122503.1"/>
    <property type="molecule type" value="Genomic_DNA"/>
</dbReference>
<dbReference type="InterPro" id="IPR007627">
    <property type="entry name" value="RNA_pol_sigma70_r2"/>
</dbReference>
<keyword evidence="2 6" id="KW-0805">Transcription regulation</keyword>
<dbReference type="RefSeq" id="WP_376920636.1">
    <property type="nucleotide sequence ID" value="NZ_JBHRSW010000023.1"/>
</dbReference>
<keyword evidence="5 6" id="KW-0804">Transcription</keyword>
<reference evidence="9" key="1">
    <citation type="journal article" date="2019" name="Int. J. Syst. Evol. Microbiol.">
        <title>The Global Catalogue of Microorganisms (GCM) 10K type strain sequencing project: providing services to taxonomists for standard genome sequencing and annotation.</title>
        <authorList>
            <consortium name="The Broad Institute Genomics Platform"/>
            <consortium name="The Broad Institute Genome Sequencing Center for Infectious Disease"/>
            <person name="Wu L."/>
            <person name="Ma J."/>
        </authorList>
    </citation>
    <scope>NUCLEOTIDE SEQUENCE [LARGE SCALE GENOMIC DNA]</scope>
    <source>
        <strain evidence="9">KCTC 52473</strain>
    </source>
</reference>
<keyword evidence="3 6" id="KW-0731">Sigma factor</keyword>
<keyword evidence="4 6" id="KW-0238">DNA-binding</keyword>
<evidence type="ECO:0000256" key="1">
    <source>
        <dbReference type="ARBA" id="ARBA00010641"/>
    </source>
</evidence>
<dbReference type="PANTHER" id="PTHR43133:SF51">
    <property type="entry name" value="RNA POLYMERASE SIGMA FACTOR"/>
    <property type="match status" value="1"/>
</dbReference>
<evidence type="ECO:0000259" key="7">
    <source>
        <dbReference type="Pfam" id="PF04542"/>
    </source>
</evidence>
<evidence type="ECO:0000256" key="3">
    <source>
        <dbReference type="ARBA" id="ARBA00023082"/>
    </source>
</evidence>
<dbReference type="InterPro" id="IPR039425">
    <property type="entry name" value="RNA_pol_sigma-70-like"/>
</dbReference>
<dbReference type="NCBIfam" id="TIGR02937">
    <property type="entry name" value="sigma70-ECF"/>
    <property type="match status" value="1"/>
</dbReference>
<evidence type="ECO:0000256" key="4">
    <source>
        <dbReference type="ARBA" id="ARBA00023125"/>
    </source>
</evidence>
<dbReference type="InterPro" id="IPR013324">
    <property type="entry name" value="RNA_pol_sigma_r3/r4-like"/>
</dbReference>
<dbReference type="PANTHER" id="PTHR43133">
    <property type="entry name" value="RNA POLYMERASE ECF-TYPE SIGMA FACTO"/>
    <property type="match status" value="1"/>
</dbReference>
<evidence type="ECO:0000256" key="5">
    <source>
        <dbReference type="ARBA" id="ARBA00023163"/>
    </source>
</evidence>
<dbReference type="InterPro" id="IPR014284">
    <property type="entry name" value="RNA_pol_sigma-70_dom"/>
</dbReference>
<dbReference type="InterPro" id="IPR000838">
    <property type="entry name" value="RNA_pol_sigma70_ECF_CS"/>
</dbReference>
<dbReference type="Pfam" id="PF04542">
    <property type="entry name" value="Sigma70_r2"/>
    <property type="match status" value="1"/>
</dbReference>
<dbReference type="Proteomes" id="UP001595478">
    <property type="component" value="Unassembled WGS sequence"/>
</dbReference>
<name>A0ABV7FS48_9ALTE</name>
<protein>
    <recommendedName>
        <fullName evidence="6">RNA polymerase sigma factor</fullName>
    </recommendedName>
</protein>
<evidence type="ECO:0000313" key="8">
    <source>
        <dbReference type="EMBL" id="MFC3122503.1"/>
    </source>
</evidence>
<dbReference type="Gene3D" id="1.10.1740.10">
    <property type="match status" value="1"/>
</dbReference>
<comment type="caution">
    <text evidence="8">The sequence shown here is derived from an EMBL/GenBank/DDBJ whole genome shotgun (WGS) entry which is preliminary data.</text>
</comment>
<evidence type="ECO:0000313" key="9">
    <source>
        <dbReference type="Proteomes" id="UP001595478"/>
    </source>
</evidence>
<comment type="similarity">
    <text evidence="1 6">Belongs to the sigma-70 factor family. ECF subfamily.</text>
</comment>
<organism evidence="8 9">
    <name type="scientific">Agaribacter flavus</name>
    <dbReference type="NCBI Taxonomy" id="1902781"/>
    <lineage>
        <taxon>Bacteria</taxon>
        <taxon>Pseudomonadati</taxon>
        <taxon>Pseudomonadota</taxon>
        <taxon>Gammaproteobacteria</taxon>
        <taxon>Alteromonadales</taxon>
        <taxon>Alteromonadaceae</taxon>
        <taxon>Agaribacter</taxon>
    </lineage>
</organism>
<keyword evidence="9" id="KW-1185">Reference proteome</keyword>
<proteinExistence type="inferred from homology"/>
<dbReference type="InterPro" id="IPR013325">
    <property type="entry name" value="RNA_pol_sigma_r2"/>
</dbReference>
<evidence type="ECO:0000256" key="6">
    <source>
        <dbReference type="RuleBase" id="RU000716"/>
    </source>
</evidence>
<accession>A0ABV7FS48</accession>
<evidence type="ECO:0000256" key="2">
    <source>
        <dbReference type="ARBA" id="ARBA00023015"/>
    </source>
</evidence>
<dbReference type="PROSITE" id="PS01063">
    <property type="entry name" value="SIGMA70_ECF"/>
    <property type="match status" value="1"/>
</dbReference>
<dbReference type="SUPFAM" id="SSF88659">
    <property type="entry name" value="Sigma3 and sigma4 domains of RNA polymerase sigma factors"/>
    <property type="match status" value="1"/>
</dbReference>
<sequence>MSRKTNIHLAKDISDLALVQASLSGDKIAYSALLTRHEVAVRAFLRVRLNDPYEAEDLAQETFILAYNKLEMFRESASFGAWLRGIATNLLRNHQRKNSAITVGGNHELENLVNQQIEGDFDAERESTMMTNLKVCVEQLDEKLKVLVTEHFTLGYSLSELCKKYDDRHSTMTMRMYRIRQKLKRCVERKMESSDERSPLRFSTSKK</sequence>
<feature type="domain" description="RNA polymerase sigma-70 region 2" evidence="7">
    <location>
        <begin position="33"/>
        <end position="99"/>
    </location>
</feature>
<dbReference type="SUPFAM" id="SSF88946">
    <property type="entry name" value="Sigma2 domain of RNA polymerase sigma factors"/>
    <property type="match status" value="1"/>
</dbReference>